<sequence>MGNAYSKPPVLVRRWLKPSKKVDEPRKLLQSMQLEFDRQLAEQYGTIEKNEIRRLFVRGGRRDQGHLPHNVVPGRQNRVISKNHSMWDMYNLMAIEHVQELGLHIKTLSCIARKVVIVRARIFQCLCMDEYCTRDYQIYDHLNN</sequence>
<gene>
    <name evidence="1" type="ORF">L5515_016082</name>
</gene>
<protein>
    <submittedName>
        <fullName evidence="1">Uncharacterized protein</fullName>
    </submittedName>
</protein>
<name>A0AAE9JN28_CAEBR</name>
<accession>A0AAE9JN28</accession>
<evidence type="ECO:0000313" key="2">
    <source>
        <dbReference type="Proteomes" id="UP000829354"/>
    </source>
</evidence>
<dbReference type="AlphaFoldDB" id="A0AAE9JN28"/>
<reference evidence="1 2" key="1">
    <citation type="submission" date="2022-04" db="EMBL/GenBank/DDBJ databases">
        <title>Chromosome-level reference genomes for two strains of Caenorhabditis briggsae: an improved platform for comparative genomics.</title>
        <authorList>
            <person name="Stevens L."/>
            <person name="Andersen E."/>
        </authorList>
    </citation>
    <scope>NUCLEOTIDE SEQUENCE [LARGE SCALE GENOMIC DNA]</scope>
    <source>
        <strain evidence="1">VX34</strain>
        <tissue evidence="1">Whole-organism</tissue>
    </source>
</reference>
<proteinExistence type="predicted"/>
<organism evidence="1 2">
    <name type="scientific">Caenorhabditis briggsae</name>
    <dbReference type="NCBI Taxonomy" id="6238"/>
    <lineage>
        <taxon>Eukaryota</taxon>
        <taxon>Metazoa</taxon>
        <taxon>Ecdysozoa</taxon>
        <taxon>Nematoda</taxon>
        <taxon>Chromadorea</taxon>
        <taxon>Rhabditida</taxon>
        <taxon>Rhabditina</taxon>
        <taxon>Rhabditomorpha</taxon>
        <taxon>Rhabditoidea</taxon>
        <taxon>Rhabditidae</taxon>
        <taxon>Peloderinae</taxon>
        <taxon>Caenorhabditis</taxon>
    </lineage>
</organism>
<evidence type="ECO:0000313" key="1">
    <source>
        <dbReference type="EMBL" id="UMM38699.1"/>
    </source>
</evidence>
<dbReference type="EMBL" id="CP092625">
    <property type="protein sequence ID" value="UMM38699.1"/>
    <property type="molecule type" value="Genomic_DNA"/>
</dbReference>
<dbReference type="Proteomes" id="UP000829354">
    <property type="component" value="Chromosome X"/>
</dbReference>
<keyword evidence="2" id="KW-1185">Reference proteome</keyword>